<accession>A0A6A2YAU2</accession>
<protein>
    <recommendedName>
        <fullName evidence="4">Phytosulfokine receptor 1-like</fullName>
    </recommendedName>
</protein>
<dbReference type="Pfam" id="PF00560">
    <property type="entry name" value="LRR_1"/>
    <property type="match status" value="1"/>
</dbReference>
<dbReference type="SUPFAM" id="SSF52058">
    <property type="entry name" value="L domain-like"/>
    <property type="match status" value="1"/>
</dbReference>
<evidence type="ECO:0000313" key="2">
    <source>
        <dbReference type="EMBL" id="KAE8667894.1"/>
    </source>
</evidence>
<organism evidence="2 3">
    <name type="scientific">Hibiscus syriacus</name>
    <name type="common">Rose of Sharon</name>
    <dbReference type="NCBI Taxonomy" id="106335"/>
    <lineage>
        <taxon>Eukaryota</taxon>
        <taxon>Viridiplantae</taxon>
        <taxon>Streptophyta</taxon>
        <taxon>Embryophyta</taxon>
        <taxon>Tracheophyta</taxon>
        <taxon>Spermatophyta</taxon>
        <taxon>Magnoliopsida</taxon>
        <taxon>eudicotyledons</taxon>
        <taxon>Gunneridae</taxon>
        <taxon>Pentapetalae</taxon>
        <taxon>rosids</taxon>
        <taxon>malvids</taxon>
        <taxon>Malvales</taxon>
        <taxon>Malvaceae</taxon>
        <taxon>Malvoideae</taxon>
        <taxon>Hibiscus</taxon>
    </lineage>
</organism>
<dbReference type="PANTHER" id="PTHR48065:SF69">
    <property type="entry name" value="OS07G0466500 PROTEIN"/>
    <property type="match status" value="1"/>
</dbReference>
<feature type="transmembrane region" description="Helical" evidence="1">
    <location>
        <begin position="93"/>
        <end position="115"/>
    </location>
</feature>
<dbReference type="InterPro" id="IPR001611">
    <property type="entry name" value="Leu-rich_rpt"/>
</dbReference>
<evidence type="ECO:0008006" key="4">
    <source>
        <dbReference type="Google" id="ProtNLM"/>
    </source>
</evidence>
<dbReference type="PROSITE" id="PS51450">
    <property type="entry name" value="LRR"/>
    <property type="match status" value="1"/>
</dbReference>
<sequence length="126" mass="13506">MKSLEVLDLSHNRLSGSIPVSLAELSFLSKFNVAYNELQGEIPMGRSVHDFSTFSIEGNSGLCGGANVPCPVRHGTIDESTGHEGMTVSGPQFGFGVATGFVLTVTVCFMPGWVLPSKRENQLIVY</sequence>
<dbReference type="AlphaFoldDB" id="A0A6A2YAU2"/>
<evidence type="ECO:0000313" key="3">
    <source>
        <dbReference type="Proteomes" id="UP000436088"/>
    </source>
</evidence>
<keyword evidence="1" id="KW-0472">Membrane</keyword>
<reference evidence="2" key="1">
    <citation type="submission" date="2019-09" db="EMBL/GenBank/DDBJ databases">
        <title>Draft genome information of white flower Hibiscus syriacus.</title>
        <authorList>
            <person name="Kim Y.-M."/>
        </authorList>
    </citation>
    <scope>NUCLEOTIDE SEQUENCE [LARGE SCALE GENOMIC DNA]</scope>
    <source>
        <strain evidence="2">YM2019G1</strain>
    </source>
</reference>
<dbReference type="PANTHER" id="PTHR48065">
    <property type="entry name" value="OS10G0469600 PROTEIN"/>
    <property type="match status" value="1"/>
</dbReference>
<comment type="caution">
    <text evidence="2">The sequence shown here is derived from an EMBL/GenBank/DDBJ whole genome shotgun (WGS) entry which is preliminary data.</text>
</comment>
<dbReference type="EMBL" id="VEPZ02001563">
    <property type="protein sequence ID" value="KAE8667894.1"/>
    <property type="molecule type" value="Genomic_DNA"/>
</dbReference>
<evidence type="ECO:0000256" key="1">
    <source>
        <dbReference type="SAM" id="Phobius"/>
    </source>
</evidence>
<dbReference type="Gene3D" id="3.80.10.10">
    <property type="entry name" value="Ribonuclease Inhibitor"/>
    <property type="match status" value="1"/>
</dbReference>
<name>A0A6A2YAU2_HIBSY</name>
<keyword evidence="1" id="KW-0812">Transmembrane</keyword>
<dbReference type="Proteomes" id="UP000436088">
    <property type="component" value="Unassembled WGS sequence"/>
</dbReference>
<keyword evidence="1" id="KW-1133">Transmembrane helix</keyword>
<proteinExistence type="predicted"/>
<gene>
    <name evidence="2" type="ORF">F3Y22_tig00112354pilonHSYRG00077</name>
</gene>
<keyword evidence="3" id="KW-1185">Reference proteome</keyword>
<dbReference type="InterPro" id="IPR032675">
    <property type="entry name" value="LRR_dom_sf"/>
</dbReference>